<feature type="transmembrane region" description="Helical" evidence="1">
    <location>
        <begin position="95"/>
        <end position="117"/>
    </location>
</feature>
<evidence type="ECO:0000313" key="3">
    <source>
        <dbReference type="Proteomes" id="UP000179454"/>
    </source>
</evidence>
<dbReference type="EMBL" id="MBFE02000009">
    <property type="protein sequence ID" value="MUO42871.1"/>
    <property type="molecule type" value="Genomic_DNA"/>
</dbReference>
<organism evidence="2 3">
    <name type="scientific">Agrobacterium vitis</name>
    <name type="common">Rhizobium vitis</name>
    <dbReference type="NCBI Taxonomy" id="373"/>
    <lineage>
        <taxon>Bacteria</taxon>
        <taxon>Pseudomonadati</taxon>
        <taxon>Pseudomonadota</taxon>
        <taxon>Alphaproteobacteria</taxon>
        <taxon>Hyphomicrobiales</taxon>
        <taxon>Rhizobiaceae</taxon>
        <taxon>Rhizobium/Agrobacterium group</taxon>
        <taxon>Agrobacterium</taxon>
    </lineage>
</organism>
<accession>A0ABW9TEA5</accession>
<dbReference type="PANTHER" id="PTHR37314">
    <property type="entry name" value="SLR0142 PROTEIN"/>
    <property type="match status" value="1"/>
</dbReference>
<proteinExistence type="predicted"/>
<dbReference type="RefSeq" id="WP_071208240.1">
    <property type="nucleotide sequence ID" value="NZ_MBFE02000009.1"/>
</dbReference>
<dbReference type="PANTHER" id="PTHR37314:SF4">
    <property type="entry name" value="UPF0700 TRANSMEMBRANE PROTEIN YOAK"/>
    <property type="match status" value="1"/>
</dbReference>
<feature type="transmembrane region" description="Helical" evidence="1">
    <location>
        <begin position="63"/>
        <end position="83"/>
    </location>
</feature>
<sequence>MLISQGAARNDRINLRLACSLALIAGALNAAAFYAVGFFAANMTGNVSALSDHLATAQWGPGLFFLAIVVIFIVGATVSSLLINAGRRRGITGIYAYSILMEACLLALLGLADIWLLTVWRPPLLTLGLAFLMGLQNATVTRICDARVRTTHVSGMATDIGIELGIAIDILRGQEPDAHAAENRARLKLHAWTIAAFLLGGVIGVIVYRAIGGYLLLVCAALLLLIAIGGIRNRRGTFATTATRRFRWMPQRRL</sequence>
<evidence type="ECO:0000256" key="1">
    <source>
        <dbReference type="SAM" id="Phobius"/>
    </source>
</evidence>
<dbReference type="InterPro" id="IPR010699">
    <property type="entry name" value="DUF1275"/>
</dbReference>
<feature type="transmembrane region" description="Helical" evidence="1">
    <location>
        <begin position="214"/>
        <end position="231"/>
    </location>
</feature>
<feature type="transmembrane region" description="Helical" evidence="1">
    <location>
        <begin position="21"/>
        <end position="43"/>
    </location>
</feature>
<protein>
    <submittedName>
        <fullName evidence="2">DUF1275 domain-containing protein</fullName>
    </submittedName>
</protein>
<dbReference type="Pfam" id="PF06912">
    <property type="entry name" value="DUF1275"/>
    <property type="match status" value="1"/>
</dbReference>
<dbReference type="Proteomes" id="UP000179454">
    <property type="component" value="Unassembled WGS sequence"/>
</dbReference>
<feature type="transmembrane region" description="Helical" evidence="1">
    <location>
        <begin position="123"/>
        <end position="140"/>
    </location>
</feature>
<keyword evidence="1" id="KW-0812">Transmembrane</keyword>
<name>A0ABW9TEA5_AGRVI</name>
<evidence type="ECO:0000313" key="2">
    <source>
        <dbReference type="EMBL" id="MUO42871.1"/>
    </source>
</evidence>
<gene>
    <name evidence="2" type="ORF">BBL17_013865</name>
</gene>
<keyword evidence="1" id="KW-0472">Membrane</keyword>
<feature type="transmembrane region" description="Helical" evidence="1">
    <location>
        <begin position="189"/>
        <end position="208"/>
    </location>
</feature>
<comment type="caution">
    <text evidence="2">The sequence shown here is derived from an EMBL/GenBank/DDBJ whole genome shotgun (WGS) entry which is preliminary data.</text>
</comment>
<keyword evidence="1" id="KW-1133">Transmembrane helix</keyword>
<keyword evidence="3" id="KW-1185">Reference proteome</keyword>
<reference evidence="2" key="1">
    <citation type="submission" date="2019-11" db="EMBL/GenBank/DDBJ databases">
        <title>Whole-genome sequencing of Allorhizobium vitis.</title>
        <authorList>
            <person name="Gan H.M."/>
            <person name="Savka M.A."/>
        </authorList>
    </citation>
    <scope>NUCLEOTIDE SEQUENCE [LARGE SCALE GENOMIC DNA]</scope>
    <source>
        <strain evidence="2">T1/7</strain>
    </source>
</reference>